<gene>
    <name evidence="1" type="ORF">CCMP2556_LOCUS6319</name>
</gene>
<comment type="caution">
    <text evidence="1">The sequence shown here is derived from an EMBL/GenBank/DDBJ whole genome shotgun (WGS) entry which is preliminary data.</text>
</comment>
<sequence>MSWAALVPLAGAMPILPFRSLCPPYMLDDADELNLESSHAEGWQCSLEESRQSFAQQLQAPRLEGRCSRDTSKGLKDLVEIDYY</sequence>
<name>A0ABP0IFI2_9DINO</name>
<evidence type="ECO:0000313" key="2">
    <source>
        <dbReference type="Proteomes" id="UP001642484"/>
    </source>
</evidence>
<dbReference type="Proteomes" id="UP001642484">
    <property type="component" value="Unassembled WGS sequence"/>
</dbReference>
<proteinExistence type="predicted"/>
<keyword evidence="2" id="KW-1185">Reference proteome</keyword>
<protein>
    <submittedName>
        <fullName evidence="1">Uncharacterized protein</fullName>
    </submittedName>
</protein>
<dbReference type="EMBL" id="CAXAMN010002758">
    <property type="protein sequence ID" value="CAK9001108.1"/>
    <property type="molecule type" value="Genomic_DNA"/>
</dbReference>
<evidence type="ECO:0000313" key="1">
    <source>
        <dbReference type="EMBL" id="CAK9001108.1"/>
    </source>
</evidence>
<reference evidence="1 2" key="1">
    <citation type="submission" date="2024-02" db="EMBL/GenBank/DDBJ databases">
        <authorList>
            <person name="Chen Y."/>
            <person name="Shah S."/>
            <person name="Dougan E. K."/>
            <person name="Thang M."/>
            <person name="Chan C."/>
        </authorList>
    </citation>
    <scope>NUCLEOTIDE SEQUENCE [LARGE SCALE GENOMIC DNA]</scope>
</reference>
<organism evidence="1 2">
    <name type="scientific">Durusdinium trenchii</name>
    <dbReference type="NCBI Taxonomy" id="1381693"/>
    <lineage>
        <taxon>Eukaryota</taxon>
        <taxon>Sar</taxon>
        <taxon>Alveolata</taxon>
        <taxon>Dinophyceae</taxon>
        <taxon>Suessiales</taxon>
        <taxon>Symbiodiniaceae</taxon>
        <taxon>Durusdinium</taxon>
    </lineage>
</organism>
<accession>A0ABP0IFI2</accession>